<evidence type="ECO:0000313" key="1">
    <source>
        <dbReference type="EMBL" id="CAG8583766.1"/>
    </source>
</evidence>
<dbReference type="EMBL" id="CAJVPT010011989">
    <property type="protein sequence ID" value="CAG8583766.1"/>
    <property type="molecule type" value="Genomic_DNA"/>
</dbReference>
<sequence length="250" mass="27212">MSLSTKRLAERFHKNPNRAASTGGQGATENAAGQPTGNAGVRSVVRHKLRLRHTSIHQRGTSHDVLIEKKDKEEALRAEEEEKKRKASDKAKATADELIQEKGPDEANVTVSETPPVDPSASKASLHSKSSKKATTSKLMGALTSAQPDAIKIDAPAKALVDKNGDGEADSDTDDDLEEHAFDHPSIYMDQRWIWIPKWEAHPELSEELVREIKEHNVDAADVGAIIDEGGNVSVTRGPPDEDWSGGHDR</sequence>
<protein>
    <submittedName>
        <fullName evidence="1">1042_t:CDS:1</fullName>
    </submittedName>
</protein>
<proteinExistence type="predicted"/>
<gene>
    <name evidence="1" type="ORF">ACOLOM_LOCUS6063</name>
</gene>
<name>A0ACA9MD42_9GLOM</name>
<keyword evidence="2" id="KW-1185">Reference proteome</keyword>
<evidence type="ECO:0000313" key="2">
    <source>
        <dbReference type="Proteomes" id="UP000789525"/>
    </source>
</evidence>
<accession>A0ACA9MD42</accession>
<dbReference type="Proteomes" id="UP000789525">
    <property type="component" value="Unassembled WGS sequence"/>
</dbReference>
<organism evidence="1 2">
    <name type="scientific">Acaulospora colombiana</name>
    <dbReference type="NCBI Taxonomy" id="27376"/>
    <lineage>
        <taxon>Eukaryota</taxon>
        <taxon>Fungi</taxon>
        <taxon>Fungi incertae sedis</taxon>
        <taxon>Mucoromycota</taxon>
        <taxon>Glomeromycotina</taxon>
        <taxon>Glomeromycetes</taxon>
        <taxon>Diversisporales</taxon>
        <taxon>Acaulosporaceae</taxon>
        <taxon>Acaulospora</taxon>
    </lineage>
</organism>
<reference evidence="1" key="1">
    <citation type="submission" date="2021-06" db="EMBL/GenBank/DDBJ databases">
        <authorList>
            <person name="Kallberg Y."/>
            <person name="Tangrot J."/>
            <person name="Rosling A."/>
        </authorList>
    </citation>
    <scope>NUCLEOTIDE SEQUENCE</scope>
    <source>
        <strain evidence="1">CL356</strain>
    </source>
</reference>
<comment type="caution">
    <text evidence="1">The sequence shown here is derived from an EMBL/GenBank/DDBJ whole genome shotgun (WGS) entry which is preliminary data.</text>
</comment>